<dbReference type="Proteomes" id="UP000620075">
    <property type="component" value="Unassembled WGS sequence"/>
</dbReference>
<dbReference type="AlphaFoldDB" id="A0A934KAC5"/>
<sequence length="137" mass="14871">MSARKAKEQAALDALSLLKSEVTRAAKEPGAKGISDELVIQILRKELKKREEAAEQYAAAGREESAQRETDQAKVLQRYLPAQVSDAELESELRAVIAEVKPSGVRDFGPVMKAATARLAGRTENGRIAATARRLLS</sequence>
<dbReference type="EMBL" id="JAEKNQ010000036">
    <property type="protein sequence ID" value="MBJ7603462.1"/>
    <property type="molecule type" value="Genomic_DNA"/>
</dbReference>
<comment type="caution">
    <text evidence="1">The sequence shown here is derived from an EMBL/GenBank/DDBJ whole genome shotgun (WGS) entry which is preliminary data.</text>
</comment>
<dbReference type="InterPro" id="IPR042184">
    <property type="entry name" value="YqeY/Aim41_N"/>
</dbReference>
<evidence type="ECO:0000313" key="2">
    <source>
        <dbReference type="Proteomes" id="UP000620075"/>
    </source>
</evidence>
<dbReference type="PANTHER" id="PTHR28055:SF1">
    <property type="entry name" value="ALTERED INHERITANCE OF MITOCHONDRIA PROTEIN 41, MITOCHONDRIAL"/>
    <property type="match status" value="1"/>
</dbReference>
<name>A0A934KAC5_9BACT</name>
<dbReference type="PANTHER" id="PTHR28055">
    <property type="entry name" value="ALTERED INHERITANCE OF MITOCHONDRIA PROTEIN 41, MITOCHONDRIAL"/>
    <property type="match status" value="1"/>
</dbReference>
<dbReference type="InterPro" id="IPR023168">
    <property type="entry name" value="GatB_Yqey_C_2"/>
</dbReference>
<proteinExistence type="predicted"/>
<dbReference type="InterPro" id="IPR003789">
    <property type="entry name" value="Asn/Gln_tRNA_amidoTrase-B-like"/>
</dbReference>
<dbReference type="GO" id="GO:0016884">
    <property type="term" value="F:carbon-nitrogen ligase activity, with glutamine as amido-N-donor"/>
    <property type="evidence" value="ECO:0007669"/>
    <property type="project" value="InterPro"/>
</dbReference>
<dbReference type="Pfam" id="PF09424">
    <property type="entry name" value="YqeY"/>
    <property type="match status" value="1"/>
</dbReference>
<reference evidence="1 2" key="1">
    <citation type="submission" date="2020-10" db="EMBL/GenBank/DDBJ databases">
        <title>Ca. Dormibacterota MAGs.</title>
        <authorList>
            <person name="Montgomery K."/>
        </authorList>
    </citation>
    <scope>NUCLEOTIDE SEQUENCE [LARGE SCALE GENOMIC DNA]</scope>
    <source>
        <strain evidence="1">SC8811_S16_3</strain>
    </source>
</reference>
<dbReference type="Gene3D" id="1.10.10.410">
    <property type="match status" value="1"/>
</dbReference>
<evidence type="ECO:0000313" key="1">
    <source>
        <dbReference type="EMBL" id="MBJ7603462.1"/>
    </source>
</evidence>
<accession>A0A934KAC5</accession>
<organism evidence="1 2">
    <name type="scientific">Candidatus Dormiibacter inghamiae</name>
    <dbReference type="NCBI Taxonomy" id="3127013"/>
    <lineage>
        <taxon>Bacteria</taxon>
        <taxon>Bacillati</taxon>
        <taxon>Candidatus Dormiibacterota</taxon>
        <taxon>Candidatus Dormibacteria</taxon>
        <taxon>Candidatus Dormibacterales</taxon>
        <taxon>Candidatus Dormibacteraceae</taxon>
        <taxon>Candidatus Dormiibacter</taxon>
    </lineage>
</organism>
<dbReference type="Gene3D" id="1.10.1510.10">
    <property type="entry name" value="Uncharacterised protein YqeY/AIM41 PF09424, N-terminal domain"/>
    <property type="match status" value="1"/>
</dbReference>
<dbReference type="SUPFAM" id="SSF89095">
    <property type="entry name" value="GatB/YqeY motif"/>
    <property type="match status" value="1"/>
</dbReference>
<protein>
    <submittedName>
        <fullName evidence="1">GatB/YqeY domain-containing protein</fullName>
    </submittedName>
</protein>
<gene>
    <name evidence="1" type="ORF">JF888_09785</name>
</gene>
<dbReference type="InterPro" id="IPR019004">
    <property type="entry name" value="YqeY/Aim41"/>
</dbReference>